<sequence>MNRRSYMCPLDMISDHLVFHNNSPYSQAEVFVQLAVVLDRFGHEGNGACLDQSMLMWGISHGTMVNYTNRVMTVLESAMAHEIALPNRQERAVNSCFLGCIRLVDGTLVKLTQRSCDDGETYFDRKSIYSMNVQVICNQNKRVIYFFAGMLGSCHDLTCLRRSSLWGRLGLRNCLTTANICLGTADISLWIALFARTGEPVAIWTRLISIHVLLMRE</sequence>
<proteinExistence type="predicted"/>
<evidence type="ECO:0000313" key="4">
    <source>
        <dbReference type="EMBL" id="KAL3683361.1"/>
    </source>
</evidence>
<dbReference type="Proteomes" id="UP001633002">
    <property type="component" value="Unassembled WGS sequence"/>
</dbReference>
<evidence type="ECO:0000313" key="5">
    <source>
        <dbReference type="Proteomes" id="UP001633002"/>
    </source>
</evidence>
<evidence type="ECO:0000259" key="3">
    <source>
        <dbReference type="Pfam" id="PF13359"/>
    </source>
</evidence>
<dbReference type="Pfam" id="PF13359">
    <property type="entry name" value="DDE_Tnp_4"/>
    <property type="match status" value="1"/>
</dbReference>
<protein>
    <recommendedName>
        <fullName evidence="3">DDE Tnp4 domain-containing protein</fullName>
    </recommendedName>
</protein>
<evidence type="ECO:0000256" key="2">
    <source>
        <dbReference type="ARBA" id="ARBA00022723"/>
    </source>
</evidence>
<dbReference type="GO" id="GO:0046872">
    <property type="term" value="F:metal ion binding"/>
    <property type="evidence" value="ECO:0007669"/>
    <property type="project" value="UniProtKB-KW"/>
</dbReference>
<gene>
    <name evidence="4" type="ORF">R1sor_001383</name>
</gene>
<reference evidence="4 5" key="1">
    <citation type="submission" date="2024-09" db="EMBL/GenBank/DDBJ databases">
        <title>Chromosome-scale assembly of Riccia sorocarpa.</title>
        <authorList>
            <person name="Paukszto L."/>
        </authorList>
    </citation>
    <scope>NUCLEOTIDE SEQUENCE [LARGE SCALE GENOMIC DNA]</scope>
    <source>
        <strain evidence="4">LP-2024</strain>
        <tissue evidence="4">Aerial parts of the thallus</tissue>
    </source>
</reference>
<comment type="caution">
    <text evidence="4">The sequence shown here is derived from an EMBL/GenBank/DDBJ whole genome shotgun (WGS) entry which is preliminary data.</text>
</comment>
<evidence type="ECO:0000256" key="1">
    <source>
        <dbReference type="ARBA" id="ARBA00001968"/>
    </source>
</evidence>
<dbReference type="AlphaFoldDB" id="A0ABD3GXG0"/>
<comment type="cofactor">
    <cofactor evidence="1">
        <name>a divalent metal cation</name>
        <dbReference type="ChEBI" id="CHEBI:60240"/>
    </cofactor>
</comment>
<feature type="domain" description="DDE Tnp4" evidence="3">
    <location>
        <begin position="104"/>
        <end position="170"/>
    </location>
</feature>
<dbReference type="InterPro" id="IPR027806">
    <property type="entry name" value="HARBI1_dom"/>
</dbReference>
<name>A0ABD3GXG0_9MARC</name>
<keyword evidence="2" id="KW-0479">Metal-binding</keyword>
<dbReference type="EMBL" id="JBJQOH010000006">
    <property type="protein sequence ID" value="KAL3683361.1"/>
    <property type="molecule type" value="Genomic_DNA"/>
</dbReference>
<accession>A0ABD3GXG0</accession>
<organism evidence="4 5">
    <name type="scientific">Riccia sorocarpa</name>
    <dbReference type="NCBI Taxonomy" id="122646"/>
    <lineage>
        <taxon>Eukaryota</taxon>
        <taxon>Viridiplantae</taxon>
        <taxon>Streptophyta</taxon>
        <taxon>Embryophyta</taxon>
        <taxon>Marchantiophyta</taxon>
        <taxon>Marchantiopsida</taxon>
        <taxon>Marchantiidae</taxon>
        <taxon>Marchantiales</taxon>
        <taxon>Ricciaceae</taxon>
        <taxon>Riccia</taxon>
    </lineage>
</organism>
<keyword evidence="5" id="KW-1185">Reference proteome</keyword>